<evidence type="ECO:0000256" key="6">
    <source>
        <dbReference type="ARBA" id="ARBA00023136"/>
    </source>
</evidence>
<keyword evidence="5 9" id="KW-0297">G-protein coupled receptor</keyword>
<accession>A0A815F165</accession>
<name>A0A815F165_ADIRI</name>
<organism evidence="14 16">
    <name type="scientific">Adineta ricciae</name>
    <name type="common">Rotifer</name>
    <dbReference type="NCBI Taxonomy" id="249248"/>
    <lineage>
        <taxon>Eukaryota</taxon>
        <taxon>Metazoa</taxon>
        <taxon>Spiralia</taxon>
        <taxon>Gnathifera</taxon>
        <taxon>Rotifera</taxon>
        <taxon>Eurotatoria</taxon>
        <taxon>Bdelloidea</taxon>
        <taxon>Adinetida</taxon>
        <taxon>Adinetidae</taxon>
        <taxon>Adineta</taxon>
    </lineage>
</organism>
<feature type="transmembrane region" description="Helical" evidence="11">
    <location>
        <begin position="100"/>
        <end position="120"/>
    </location>
</feature>
<evidence type="ECO:0000256" key="11">
    <source>
        <dbReference type="SAM" id="Phobius"/>
    </source>
</evidence>
<dbReference type="Pfam" id="PF00001">
    <property type="entry name" value="7tm_1"/>
    <property type="match status" value="1"/>
</dbReference>
<feature type="transmembrane region" description="Helical" evidence="11">
    <location>
        <begin position="535"/>
        <end position="554"/>
    </location>
</feature>
<dbReference type="PANTHER" id="PTHR24248">
    <property type="entry name" value="ADRENERGIC RECEPTOR-RELATED G-PROTEIN COUPLED RECEPTOR"/>
    <property type="match status" value="1"/>
</dbReference>
<keyword evidence="8 9" id="KW-0807">Transducer</keyword>
<dbReference type="SMART" id="SM01381">
    <property type="entry name" value="7TM_GPCR_Srsx"/>
    <property type="match status" value="1"/>
</dbReference>
<comment type="similarity">
    <text evidence="9">Belongs to the G-protein coupled receptor 1 family.</text>
</comment>
<dbReference type="EMBL" id="CAJNOR010000854">
    <property type="protein sequence ID" value="CAF1022013.1"/>
    <property type="molecule type" value="Genomic_DNA"/>
</dbReference>
<dbReference type="PANTHER" id="PTHR24248:SF204">
    <property type="entry name" value="HISTAMINE H1 RECEPTOR"/>
    <property type="match status" value="1"/>
</dbReference>
<dbReference type="GO" id="GO:0071880">
    <property type="term" value="P:adenylate cyclase-activating adrenergic receptor signaling pathway"/>
    <property type="evidence" value="ECO:0007669"/>
    <property type="project" value="TreeGrafter"/>
</dbReference>
<proteinExistence type="inferred from homology"/>
<evidence type="ECO:0000256" key="3">
    <source>
        <dbReference type="ARBA" id="ARBA00022692"/>
    </source>
</evidence>
<feature type="region of interest" description="Disordered" evidence="10">
    <location>
        <begin position="341"/>
        <end position="364"/>
    </location>
</feature>
<evidence type="ECO:0000313" key="16">
    <source>
        <dbReference type="Proteomes" id="UP000663852"/>
    </source>
</evidence>
<evidence type="ECO:0000259" key="12">
    <source>
        <dbReference type="PROSITE" id="PS50262"/>
    </source>
</evidence>
<dbReference type="GO" id="GO:0045202">
    <property type="term" value="C:synapse"/>
    <property type="evidence" value="ECO:0007669"/>
    <property type="project" value="GOC"/>
</dbReference>
<evidence type="ECO:0000256" key="2">
    <source>
        <dbReference type="ARBA" id="ARBA00022475"/>
    </source>
</evidence>
<keyword evidence="4 11" id="KW-1133">Transmembrane helix</keyword>
<feature type="region of interest" description="Disordered" evidence="10">
    <location>
        <begin position="382"/>
        <end position="422"/>
    </location>
</feature>
<evidence type="ECO:0000256" key="8">
    <source>
        <dbReference type="ARBA" id="ARBA00023224"/>
    </source>
</evidence>
<dbReference type="GO" id="GO:0005886">
    <property type="term" value="C:plasma membrane"/>
    <property type="evidence" value="ECO:0007669"/>
    <property type="project" value="UniProtKB-SubCell"/>
</dbReference>
<evidence type="ECO:0000256" key="4">
    <source>
        <dbReference type="ARBA" id="ARBA00022989"/>
    </source>
</evidence>
<dbReference type="PROSITE" id="PS50262">
    <property type="entry name" value="G_PROTEIN_RECEP_F1_2"/>
    <property type="match status" value="1"/>
</dbReference>
<dbReference type="EMBL" id="CAJNOJ010000236">
    <property type="protein sequence ID" value="CAF1322941.1"/>
    <property type="molecule type" value="Genomic_DNA"/>
</dbReference>
<dbReference type="PRINTS" id="PR00243">
    <property type="entry name" value="MUSCARINICR"/>
</dbReference>
<dbReference type="Proteomes" id="UP000663828">
    <property type="component" value="Unassembled WGS sequence"/>
</dbReference>
<keyword evidence="15" id="KW-1185">Reference proteome</keyword>
<dbReference type="GO" id="GO:0016907">
    <property type="term" value="F:G protein-coupled acetylcholine receptor activity"/>
    <property type="evidence" value="ECO:0007669"/>
    <property type="project" value="InterPro"/>
</dbReference>
<dbReference type="AlphaFoldDB" id="A0A815F165"/>
<dbReference type="OrthoDB" id="10071887at2759"/>
<dbReference type="SUPFAM" id="SSF81321">
    <property type="entry name" value="Family A G protein-coupled receptor-like"/>
    <property type="match status" value="1"/>
</dbReference>
<keyword evidence="6 11" id="KW-0472">Membrane</keyword>
<feature type="compositionally biased region" description="Low complexity" evidence="10">
    <location>
        <begin position="388"/>
        <end position="418"/>
    </location>
</feature>
<feature type="transmembrane region" description="Helical" evidence="11">
    <location>
        <begin position="197"/>
        <end position="215"/>
    </location>
</feature>
<feature type="transmembrane region" description="Helical" evidence="11">
    <location>
        <begin position="61"/>
        <end position="80"/>
    </location>
</feature>
<gene>
    <name evidence="14" type="ORF">EDS130_LOCUS31762</name>
    <name evidence="13" type="ORF">XAT740_LOCUS14286</name>
</gene>
<evidence type="ECO:0000256" key="7">
    <source>
        <dbReference type="ARBA" id="ARBA00023170"/>
    </source>
</evidence>
<evidence type="ECO:0000256" key="10">
    <source>
        <dbReference type="SAM" id="MobiDB-lite"/>
    </source>
</evidence>
<feature type="region of interest" description="Disordered" evidence="10">
    <location>
        <begin position="449"/>
        <end position="468"/>
    </location>
</feature>
<dbReference type="InterPro" id="IPR017452">
    <property type="entry name" value="GPCR_Rhodpsn_7TM"/>
</dbReference>
<feature type="transmembrane region" description="Helical" evidence="11">
    <location>
        <begin position="141"/>
        <end position="165"/>
    </location>
</feature>
<evidence type="ECO:0000313" key="13">
    <source>
        <dbReference type="EMBL" id="CAF1022013.1"/>
    </source>
</evidence>
<evidence type="ECO:0000256" key="9">
    <source>
        <dbReference type="RuleBase" id="RU000688"/>
    </source>
</evidence>
<feature type="compositionally biased region" description="Basic and acidic residues" evidence="10">
    <location>
        <begin position="344"/>
        <end position="357"/>
    </location>
</feature>
<dbReference type="PROSITE" id="PS00237">
    <property type="entry name" value="G_PROTEIN_RECEP_F1_1"/>
    <property type="match status" value="1"/>
</dbReference>
<dbReference type="GO" id="GO:0043410">
    <property type="term" value="P:positive regulation of MAPK cascade"/>
    <property type="evidence" value="ECO:0007669"/>
    <property type="project" value="TreeGrafter"/>
</dbReference>
<evidence type="ECO:0000313" key="14">
    <source>
        <dbReference type="EMBL" id="CAF1322941.1"/>
    </source>
</evidence>
<keyword evidence="7 9" id="KW-0675">Receptor</keyword>
<evidence type="ECO:0000256" key="1">
    <source>
        <dbReference type="ARBA" id="ARBA00004651"/>
    </source>
</evidence>
<dbReference type="Gene3D" id="1.20.1070.10">
    <property type="entry name" value="Rhodopsin 7-helix transmembrane proteins"/>
    <property type="match status" value="2"/>
</dbReference>
<dbReference type="InterPro" id="IPR000995">
    <property type="entry name" value="Musac_Ach_rcpt"/>
</dbReference>
<feature type="transmembrane region" description="Helical" evidence="11">
    <location>
        <begin position="25"/>
        <end position="49"/>
    </location>
</feature>
<dbReference type="InterPro" id="IPR000276">
    <property type="entry name" value="GPCR_Rhodpsn"/>
</dbReference>
<protein>
    <recommendedName>
        <fullName evidence="12">G-protein coupled receptors family 1 profile domain-containing protein</fullName>
    </recommendedName>
</protein>
<comment type="subcellular location">
    <subcellularLocation>
        <location evidence="1">Cell membrane</location>
        <topology evidence="1">Multi-pass membrane protein</topology>
    </subcellularLocation>
</comment>
<dbReference type="PRINTS" id="PR00237">
    <property type="entry name" value="GPCRRHODOPSN"/>
</dbReference>
<dbReference type="Proteomes" id="UP000663852">
    <property type="component" value="Unassembled WGS sequence"/>
</dbReference>
<feature type="domain" description="G-protein coupled receptors family 1 profile" evidence="12">
    <location>
        <begin position="41"/>
        <end position="551"/>
    </location>
</feature>
<keyword evidence="3 9" id="KW-0812">Transmembrane</keyword>
<reference evidence="14" key="1">
    <citation type="submission" date="2021-02" db="EMBL/GenBank/DDBJ databases">
        <authorList>
            <person name="Nowell W R."/>
        </authorList>
    </citation>
    <scope>NUCLEOTIDE SEQUENCE</scope>
</reference>
<feature type="transmembrane region" description="Helical" evidence="11">
    <location>
        <begin position="500"/>
        <end position="523"/>
    </location>
</feature>
<keyword evidence="2" id="KW-1003">Cell membrane</keyword>
<sequence length="594" mass="67347">MSMNDTSQVASYNSTIFVEKIIQKIILGGLLSSISIFTVCGNLLVLYAIQTEKYLRTVSNLFILSLAIADLAVGLFVMPLSSATVITGRWPFSSAICKMWLSIDYVASTASIFNLVLLSLDRYWAVVYPLRYLQQRTRSRATVFILIIWFVALLWAPAVIFWSYIAPKHSDIINHDECDTSFRLNKTFKTLTALVNFYVPLLTMIIISCRIMVAIRSRSKMEFGRRLSSATQKQMKFNRTHATNLSRYDNDTIQKLDETDIQAVTTSIAANPLDSSDCQEIQSDDIIEPGQCFCSTCKSIGKEEQESLWQLQKKPMLPLLQQCYSDRPMKPTAMVPRKTATFSIKEDDKSRNKDHHQTSVHNHVNDFVHVSNYVEYADSVDRSKKKFSSNQKNQSRQRTFSIGSTSSSEQSSGAKSSSFPRNSVKNKLTLSKSFSDQSLPTEAHLKIPSANDKSSFSTTNSHSSTNTSPLRTTKINFFNALLNPSRSTSLQKELKAARQLGMLVGVFTLTWLPYFILFLVVAWCNHCISEKVFTASIWLGYLNSAINPLIYPLCNAHFRRAFQKICYCKHAKTQLPNLNALRELHALHARRRQR</sequence>
<feature type="compositionally biased region" description="Low complexity" evidence="10">
    <location>
        <begin position="454"/>
        <end position="468"/>
    </location>
</feature>
<comment type="caution">
    <text evidence="14">The sequence shown here is derived from an EMBL/GenBank/DDBJ whole genome shotgun (WGS) entry which is preliminary data.</text>
</comment>
<evidence type="ECO:0000256" key="5">
    <source>
        <dbReference type="ARBA" id="ARBA00023040"/>
    </source>
</evidence>
<evidence type="ECO:0000313" key="15">
    <source>
        <dbReference type="Proteomes" id="UP000663828"/>
    </source>
</evidence>